<sequence>MKIPDRLSVNGRVYSGKSLKTVAERLCASSVQWEKELGEFLQQWTSGDENITAFTSGSTGPAKAIRLNKNAMTASAEATINALNLKSAHQALLCLSCRTIAGMMMVVRSMVAEMNLISLPPSGNPLKGAGKKFRADFAAMVPAQVYNCLNDEGSRETFLSIGTVIIGGGEISPQLEAQLRELPNALYATYGMTETISHIALRRLNGPERSDFYTALPDIAIMADTRGCLVIDAPRISEQTITTNDLVETEGGNRFRWLGRYDNIINRGGKKLMPESIEKKLFPCIILRFFIAGLPHEKYGEAPVLLIESAEIPGENLQLLQKSIAAALSRDETPLRIFTVPVFSETESGKINRKETLKQYKHLLCL</sequence>
<dbReference type="InterPro" id="IPR042099">
    <property type="entry name" value="ANL_N_sf"/>
</dbReference>
<dbReference type="Gene3D" id="3.30.300.30">
    <property type="match status" value="1"/>
</dbReference>
<organism evidence="3">
    <name type="scientific">Lentimicrobium saccharophilum</name>
    <dbReference type="NCBI Taxonomy" id="1678841"/>
    <lineage>
        <taxon>Bacteria</taxon>
        <taxon>Pseudomonadati</taxon>
        <taxon>Bacteroidota</taxon>
        <taxon>Bacteroidia</taxon>
        <taxon>Bacteroidales</taxon>
        <taxon>Lentimicrobiaceae</taxon>
        <taxon>Lentimicrobium</taxon>
    </lineage>
</organism>
<dbReference type="GO" id="GO:0006631">
    <property type="term" value="P:fatty acid metabolic process"/>
    <property type="evidence" value="ECO:0007669"/>
    <property type="project" value="TreeGrafter"/>
</dbReference>
<dbReference type="PANTHER" id="PTHR43201:SF8">
    <property type="entry name" value="ACYL-COA SYNTHETASE FAMILY MEMBER 3"/>
    <property type="match status" value="1"/>
</dbReference>
<dbReference type="Gene3D" id="3.40.50.12780">
    <property type="entry name" value="N-terminal domain of ligase-like"/>
    <property type="match status" value="1"/>
</dbReference>
<keyword evidence="4" id="KW-1185">Reference proteome</keyword>
<evidence type="ECO:0000313" key="4">
    <source>
        <dbReference type="Proteomes" id="UP000053091"/>
    </source>
</evidence>
<dbReference type="Pfam" id="PF00501">
    <property type="entry name" value="AMP-binding"/>
    <property type="match status" value="1"/>
</dbReference>
<proteinExistence type="inferred from homology"/>
<protein>
    <submittedName>
        <fullName evidence="3">AMP-binding enzyme</fullName>
    </submittedName>
</protein>
<dbReference type="SUPFAM" id="SSF56801">
    <property type="entry name" value="Acetyl-CoA synthetase-like"/>
    <property type="match status" value="1"/>
</dbReference>
<dbReference type="Proteomes" id="UP000053091">
    <property type="component" value="Unassembled WGS sequence"/>
</dbReference>
<dbReference type="PATRIC" id="fig|1678841.3.peg.2103"/>
<feature type="domain" description="AMP-dependent synthetase/ligase" evidence="2">
    <location>
        <begin position="52"/>
        <end position="206"/>
    </location>
</feature>
<evidence type="ECO:0000256" key="1">
    <source>
        <dbReference type="ARBA" id="ARBA00006432"/>
    </source>
</evidence>
<evidence type="ECO:0000313" key="3">
    <source>
        <dbReference type="EMBL" id="GAP43725.1"/>
    </source>
</evidence>
<accession>A0A0S7BTD2</accession>
<dbReference type="GO" id="GO:0031956">
    <property type="term" value="F:medium-chain fatty acid-CoA ligase activity"/>
    <property type="evidence" value="ECO:0007669"/>
    <property type="project" value="TreeGrafter"/>
</dbReference>
<dbReference type="AlphaFoldDB" id="A0A0S7BTD2"/>
<name>A0A0S7BTD2_9BACT</name>
<dbReference type="InterPro" id="IPR000873">
    <property type="entry name" value="AMP-dep_synth/lig_dom"/>
</dbReference>
<gene>
    <name evidence="3" type="ORF">TBC1_111883</name>
</gene>
<reference evidence="3" key="1">
    <citation type="journal article" date="2015" name="Genome Announc.">
        <title>Draft Genome Sequence of Bacteroidales Strain TBC1, a Novel Isolate from a Methanogenic Wastewater Treatment System.</title>
        <authorList>
            <person name="Tourlousse D.M."/>
            <person name="Matsuura N."/>
            <person name="Sun L."/>
            <person name="Toyonaga M."/>
            <person name="Kuroda K."/>
            <person name="Ohashi A."/>
            <person name="Cruz R."/>
            <person name="Yamaguchi T."/>
            <person name="Sekiguchi Y."/>
        </authorList>
    </citation>
    <scope>NUCLEOTIDE SEQUENCE [LARGE SCALE GENOMIC DNA]</scope>
    <source>
        <strain evidence="3">TBC1</strain>
    </source>
</reference>
<dbReference type="STRING" id="1678841.TBC1_111883"/>
<evidence type="ECO:0000259" key="2">
    <source>
        <dbReference type="Pfam" id="PF00501"/>
    </source>
</evidence>
<dbReference type="EMBL" id="DF968182">
    <property type="protein sequence ID" value="GAP43725.1"/>
    <property type="molecule type" value="Genomic_DNA"/>
</dbReference>
<comment type="similarity">
    <text evidence="1">Belongs to the ATP-dependent AMP-binding enzyme family.</text>
</comment>
<dbReference type="RefSeq" id="WP_062041319.1">
    <property type="nucleotide sequence ID" value="NZ_DF968182.1"/>
</dbReference>
<dbReference type="InterPro" id="IPR045851">
    <property type="entry name" value="AMP-bd_C_sf"/>
</dbReference>
<dbReference type="PANTHER" id="PTHR43201">
    <property type="entry name" value="ACYL-COA SYNTHETASE"/>
    <property type="match status" value="1"/>
</dbReference>